<keyword evidence="4 7" id="KW-0067">ATP-binding</keyword>
<dbReference type="OrthoDB" id="2986442at2"/>
<dbReference type="Pfam" id="PF00005">
    <property type="entry name" value="ABC_tran"/>
    <property type="match status" value="2"/>
</dbReference>
<keyword evidence="8" id="KW-1185">Reference proteome</keyword>
<dbReference type="NCBIfam" id="NF008453">
    <property type="entry name" value="PRK11308.1"/>
    <property type="match status" value="2"/>
</dbReference>
<dbReference type="PROSITE" id="PS50893">
    <property type="entry name" value="ABC_TRANSPORTER_2"/>
    <property type="match status" value="2"/>
</dbReference>
<dbReference type="PANTHER" id="PTHR43776">
    <property type="entry name" value="TRANSPORT ATP-BINDING PROTEIN"/>
    <property type="match status" value="1"/>
</dbReference>
<evidence type="ECO:0000256" key="2">
    <source>
        <dbReference type="ARBA" id="ARBA00022448"/>
    </source>
</evidence>
<dbReference type="InterPro" id="IPR050319">
    <property type="entry name" value="ABC_transp_ATP-bind"/>
</dbReference>
<dbReference type="InterPro" id="IPR003593">
    <property type="entry name" value="AAA+_ATPase"/>
</dbReference>
<sequence length="539" mass="57136">MTTYAAPPSVGTLVGVTDLRVGFDGTEVVRGVSLSVAPGECVAIVGESGSGKSVTARTLLGLAGPRSTVSAAEFRVSGRDALAFGPADWRRLRGRFAGLVLQDALVSLDPLRTVGAEIAEVLAVHGVVPRARRADRVLELLEAVGVPDPAARAGQHPHQLSGGLRQRALIASAIAADPELIIADEPTTALDVTVQAQILRLLAERKAAGTALLLISHDLAVVASIADRILVMKDGLIVEEGPAGDVLGAPAHDYTKSLLAAVPSAASRGTRLTTGAPRTRPVPNPSAQVLAGTGLSRSYGPRRVVDDVSFALHEGETLGVVGESGSGKTTLARLALGLLEPDAGRVSLHQRQWSHLRERARRPLRPRIQLISQNPLDSFDPRHTVGRLVAEPLRLPRAERHAQVLDMLDRVGLPPETAARHPRELSGGQRQRVAIARALGPRPDVLVCDEPVSALDVSIQAQVLDLLADLQSEYGTAMLFISHDLGVVHHVADRVLVMKDGQVVEEGDVRAVFSRPRDPYTRALVASVPRMPARTGPRL</sequence>
<evidence type="ECO:0000256" key="5">
    <source>
        <dbReference type="SAM" id="MobiDB-lite"/>
    </source>
</evidence>
<dbReference type="Pfam" id="PF08352">
    <property type="entry name" value="oligo_HPY"/>
    <property type="match status" value="2"/>
</dbReference>
<evidence type="ECO:0000259" key="6">
    <source>
        <dbReference type="PROSITE" id="PS50893"/>
    </source>
</evidence>
<dbReference type="CDD" id="cd03257">
    <property type="entry name" value="ABC_NikE_OppD_transporters"/>
    <property type="match status" value="2"/>
</dbReference>
<protein>
    <submittedName>
        <fullName evidence="7">Peptide/nickel transport system ATP-binding protein</fullName>
    </submittedName>
</protein>
<dbReference type="SUPFAM" id="SSF52540">
    <property type="entry name" value="P-loop containing nucleoside triphosphate hydrolases"/>
    <property type="match status" value="2"/>
</dbReference>
<dbReference type="EMBL" id="FNVT01000011">
    <property type="protein sequence ID" value="SEG97853.1"/>
    <property type="molecule type" value="Genomic_DNA"/>
</dbReference>
<feature type="region of interest" description="Disordered" evidence="5">
    <location>
        <begin position="269"/>
        <end position="293"/>
    </location>
</feature>
<dbReference type="Gene3D" id="3.40.50.300">
    <property type="entry name" value="P-loop containing nucleotide triphosphate hydrolases"/>
    <property type="match status" value="2"/>
</dbReference>
<feature type="domain" description="ABC transporter" evidence="6">
    <location>
        <begin position="14"/>
        <end position="259"/>
    </location>
</feature>
<comment type="similarity">
    <text evidence="1">Belongs to the ABC transporter superfamily.</text>
</comment>
<evidence type="ECO:0000256" key="3">
    <source>
        <dbReference type="ARBA" id="ARBA00022741"/>
    </source>
</evidence>
<proteinExistence type="inferred from homology"/>
<dbReference type="InterPro" id="IPR003439">
    <property type="entry name" value="ABC_transporter-like_ATP-bd"/>
</dbReference>
<dbReference type="RefSeq" id="WP_103960039.1">
    <property type="nucleotide sequence ID" value="NZ_FNVT01000011.1"/>
</dbReference>
<evidence type="ECO:0000256" key="4">
    <source>
        <dbReference type="ARBA" id="ARBA00022840"/>
    </source>
</evidence>
<dbReference type="GO" id="GO:0016887">
    <property type="term" value="F:ATP hydrolysis activity"/>
    <property type="evidence" value="ECO:0007669"/>
    <property type="project" value="InterPro"/>
</dbReference>
<reference evidence="7 8" key="1">
    <citation type="submission" date="2016-10" db="EMBL/GenBank/DDBJ databases">
        <authorList>
            <person name="de Groot N.N."/>
        </authorList>
    </citation>
    <scope>NUCLEOTIDE SEQUENCE [LARGE SCALE GENOMIC DNA]</scope>
    <source>
        <strain evidence="7 8">CGMCC 4.7037</strain>
    </source>
</reference>
<dbReference type="InterPro" id="IPR013563">
    <property type="entry name" value="Oligopep_ABC_C"/>
</dbReference>
<evidence type="ECO:0000313" key="7">
    <source>
        <dbReference type="EMBL" id="SEG97853.1"/>
    </source>
</evidence>
<dbReference type="GO" id="GO:0015833">
    <property type="term" value="P:peptide transport"/>
    <property type="evidence" value="ECO:0007669"/>
    <property type="project" value="InterPro"/>
</dbReference>
<dbReference type="GO" id="GO:0005524">
    <property type="term" value="F:ATP binding"/>
    <property type="evidence" value="ECO:0007669"/>
    <property type="project" value="UniProtKB-KW"/>
</dbReference>
<dbReference type="NCBIfam" id="NF007739">
    <property type="entry name" value="PRK10419.1"/>
    <property type="match status" value="2"/>
</dbReference>
<dbReference type="PANTHER" id="PTHR43776:SF7">
    <property type="entry name" value="D,D-DIPEPTIDE TRANSPORT ATP-BINDING PROTEIN DDPF-RELATED"/>
    <property type="match status" value="1"/>
</dbReference>
<dbReference type="GO" id="GO:0055085">
    <property type="term" value="P:transmembrane transport"/>
    <property type="evidence" value="ECO:0007669"/>
    <property type="project" value="UniProtKB-ARBA"/>
</dbReference>
<name>A0A1H6EKF8_9ACTN</name>
<dbReference type="PROSITE" id="PS00211">
    <property type="entry name" value="ABC_TRANSPORTER_1"/>
    <property type="match status" value="1"/>
</dbReference>
<accession>A0A1H6EKF8</accession>
<organism evidence="7 8">
    <name type="scientific">Nonomuraea solani</name>
    <dbReference type="NCBI Taxonomy" id="1144553"/>
    <lineage>
        <taxon>Bacteria</taxon>
        <taxon>Bacillati</taxon>
        <taxon>Actinomycetota</taxon>
        <taxon>Actinomycetes</taxon>
        <taxon>Streptosporangiales</taxon>
        <taxon>Streptosporangiaceae</taxon>
        <taxon>Nonomuraea</taxon>
    </lineage>
</organism>
<evidence type="ECO:0000313" key="8">
    <source>
        <dbReference type="Proteomes" id="UP000236732"/>
    </source>
</evidence>
<keyword evidence="3" id="KW-0547">Nucleotide-binding</keyword>
<evidence type="ECO:0000256" key="1">
    <source>
        <dbReference type="ARBA" id="ARBA00005417"/>
    </source>
</evidence>
<gene>
    <name evidence="7" type="ORF">SAMN05444920_11189</name>
</gene>
<dbReference type="InterPro" id="IPR017871">
    <property type="entry name" value="ABC_transporter-like_CS"/>
</dbReference>
<dbReference type="Proteomes" id="UP000236732">
    <property type="component" value="Unassembled WGS sequence"/>
</dbReference>
<dbReference type="InterPro" id="IPR027417">
    <property type="entry name" value="P-loop_NTPase"/>
</dbReference>
<keyword evidence="2" id="KW-0813">Transport</keyword>
<dbReference type="AlphaFoldDB" id="A0A1H6EKF8"/>
<feature type="domain" description="ABC transporter" evidence="6">
    <location>
        <begin position="290"/>
        <end position="525"/>
    </location>
</feature>
<dbReference type="SMART" id="SM00382">
    <property type="entry name" value="AAA"/>
    <property type="match status" value="2"/>
</dbReference>